<keyword evidence="4 6" id="KW-1133">Transmembrane helix</keyword>
<proteinExistence type="predicted"/>
<evidence type="ECO:0000256" key="6">
    <source>
        <dbReference type="SAM" id="Phobius"/>
    </source>
</evidence>
<dbReference type="Pfam" id="PF08660">
    <property type="entry name" value="Alg14"/>
    <property type="match status" value="1"/>
</dbReference>
<evidence type="ECO:0000256" key="5">
    <source>
        <dbReference type="ARBA" id="ARBA00023136"/>
    </source>
</evidence>
<dbReference type="PANTHER" id="PTHR12154">
    <property type="entry name" value="GLYCOSYL TRANSFERASE-RELATED"/>
    <property type="match status" value="1"/>
</dbReference>
<feature type="transmembrane region" description="Helical" evidence="6">
    <location>
        <begin position="70"/>
        <end position="89"/>
    </location>
</feature>
<protein>
    <submittedName>
        <fullName evidence="7">PssD/Cps14F family polysaccharide biosynthesis glycosyltransferase</fullName>
    </submittedName>
</protein>
<gene>
    <name evidence="7" type="primary">pssD</name>
    <name evidence="7" type="ORF">RM573_04240</name>
</gene>
<keyword evidence="5 6" id="KW-0472">Membrane</keyword>
<evidence type="ECO:0000313" key="7">
    <source>
        <dbReference type="EMBL" id="MDT0602792.1"/>
    </source>
</evidence>
<dbReference type="SUPFAM" id="SSF53756">
    <property type="entry name" value="UDP-Glycosyltransferase/glycogen phosphorylase"/>
    <property type="match status" value="1"/>
</dbReference>
<evidence type="ECO:0000256" key="4">
    <source>
        <dbReference type="ARBA" id="ARBA00022989"/>
    </source>
</evidence>
<dbReference type="NCBIfam" id="NF041549">
    <property type="entry name" value="PssD"/>
    <property type="match status" value="1"/>
</dbReference>
<keyword evidence="3" id="KW-0256">Endoplasmic reticulum</keyword>
<dbReference type="EMBL" id="JAVRIF010000002">
    <property type="protein sequence ID" value="MDT0602792.1"/>
    <property type="molecule type" value="Genomic_DNA"/>
</dbReference>
<evidence type="ECO:0000313" key="8">
    <source>
        <dbReference type="Proteomes" id="UP001266357"/>
    </source>
</evidence>
<dbReference type="RefSeq" id="WP_311577776.1">
    <property type="nucleotide sequence ID" value="NZ_JAVRIF010000002.1"/>
</dbReference>
<feature type="transmembrane region" description="Helical" evidence="6">
    <location>
        <begin position="95"/>
        <end position="114"/>
    </location>
</feature>
<reference evidence="7 8" key="1">
    <citation type="submission" date="2023-09" db="EMBL/GenBank/DDBJ databases">
        <authorList>
            <person name="Rey-Velasco X."/>
        </authorList>
    </citation>
    <scope>NUCLEOTIDE SEQUENCE [LARGE SCALE GENOMIC DNA]</scope>
    <source>
        <strain evidence="7 8">W431</strain>
    </source>
</reference>
<evidence type="ECO:0000256" key="2">
    <source>
        <dbReference type="ARBA" id="ARBA00022692"/>
    </source>
</evidence>
<dbReference type="Gene3D" id="3.40.50.2000">
    <property type="entry name" value="Glycogen Phosphorylase B"/>
    <property type="match status" value="1"/>
</dbReference>
<comment type="subcellular location">
    <subcellularLocation>
        <location evidence="1">Endoplasmic reticulum membrane</location>
        <topology evidence="1">Single-pass membrane protein</topology>
    </subcellularLocation>
</comment>
<comment type="caution">
    <text evidence="7">The sequence shown here is derived from an EMBL/GenBank/DDBJ whole genome shotgun (WGS) entry which is preliminary data.</text>
</comment>
<accession>A0ABU2ZZQ1</accession>
<dbReference type="PANTHER" id="PTHR12154:SF4">
    <property type="entry name" value="UDP-N-ACETYLGLUCOSAMINE TRANSFERASE SUBUNIT ALG14 HOMOLOG"/>
    <property type="match status" value="1"/>
</dbReference>
<keyword evidence="8" id="KW-1185">Reference proteome</keyword>
<keyword evidence="2 6" id="KW-0812">Transmembrane</keyword>
<organism evidence="7 8">
    <name type="scientific">Thalassotalea castellviae</name>
    <dbReference type="NCBI Taxonomy" id="3075612"/>
    <lineage>
        <taxon>Bacteria</taxon>
        <taxon>Pseudomonadati</taxon>
        <taxon>Pseudomonadota</taxon>
        <taxon>Gammaproteobacteria</taxon>
        <taxon>Alteromonadales</taxon>
        <taxon>Colwelliaceae</taxon>
        <taxon>Thalassotalea</taxon>
    </lineage>
</organism>
<evidence type="ECO:0000256" key="1">
    <source>
        <dbReference type="ARBA" id="ARBA00004389"/>
    </source>
</evidence>
<dbReference type="Proteomes" id="UP001266357">
    <property type="component" value="Unassembled WGS sequence"/>
</dbReference>
<evidence type="ECO:0000256" key="3">
    <source>
        <dbReference type="ARBA" id="ARBA00022824"/>
    </source>
</evidence>
<name>A0ABU2ZZQ1_9GAMM</name>
<dbReference type="InterPro" id="IPR013969">
    <property type="entry name" value="Oligosacch_biosynth_Alg14"/>
</dbReference>
<sequence>MLKNRPEVILMVYGKGGHAAQMTRFINGAPEELKSIPFIALTDVKSKDNNFIRQFYCIEARDKFSHIKNIITFFLYIFWSLSQTIRIMLKYRVVSMISTGPGVAVVPGIICRLFNIKVIYFESWSRVFTPSLAGKVMYHVANLFFIQHESLKKHYPKSRFFGRL</sequence>